<sequence length="144" mass="15569">MGGTCGQRLVQCSRGAVLEEKEANDVEVGEECEQENSHGQGSCDNGKKPLVESCVTTCQFQERFDITKEVIELLTVAKAQLSSHDRMHQCIEEAGNPSTHLEAHDGRVVKQVADGHKAIKGHDGQQDSLSAAQKVEEVKLSNAA</sequence>
<dbReference type="EMBL" id="KN122802">
    <property type="protein sequence ID" value="KFO28210.1"/>
    <property type="molecule type" value="Genomic_DNA"/>
</dbReference>
<dbReference type="AlphaFoldDB" id="A0A091DDB3"/>
<organism evidence="2 3">
    <name type="scientific">Fukomys damarensis</name>
    <name type="common">Damaraland mole rat</name>
    <name type="synonym">Cryptomys damarensis</name>
    <dbReference type="NCBI Taxonomy" id="885580"/>
    <lineage>
        <taxon>Eukaryota</taxon>
        <taxon>Metazoa</taxon>
        <taxon>Chordata</taxon>
        <taxon>Craniata</taxon>
        <taxon>Vertebrata</taxon>
        <taxon>Euteleostomi</taxon>
        <taxon>Mammalia</taxon>
        <taxon>Eutheria</taxon>
        <taxon>Euarchontoglires</taxon>
        <taxon>Glires</taxon>
        <taxon>Rodentia</taxon>
        <taxon>Hystricomorpha</taxon>
        <taxon>Bathyergidae</taxon>
        <taxon>Fukomys</taxon>
    </lineage>
</organism>
<protein>
    <submittedName>
        <fullName evidence="2">Uncharacterized protein</fullName>
    </submittedName>
</protein>
<evidence type="ECO:0000313" key="3">
    <source>
        <dbReference type="Proteomes" id="UP000028990"/>
    </source>
</evidence>
<accession>A0A091DDB3</accession>
<feature type="compositionally biased region" description="Basic and acidic residues" evidence="1">
    <location>
        <begin position="134"/>
        <end position="144"/>
    </location>
</feature>
<proteinExistence type="predicted"/>
<evidence type="ECO:0000256" key="1">
    <source>
        <dbReference type="SAM" id="MobiDB-lite"/>
    </source>
</evidence>
<feature type="region of interest" description="Disordered" evidence="1">
    <location>
        <begin position="120"/>
        <end position="144"/>
    </location>
</feature>
<keyword evidence="3" id="KW-1185">Reference proteome</keyword>
<evidence type="ECO:0000313" key="2">
    <source>
        <dbReference type="EMBL" id="KFO28210.1"/>
    </source>
</evidence>
<gene>
    <name evidence="2" type="ORF">H920_10434</name>
</gene>
<dbReference type="Proteomes" id="UP000028990">
    <property type="component" value="Unassembled WGS sequence"/>
</dbReference>
<name>A0A091DDB3_FUKDA</name>
<reference evidence="2 3" key="1">
    <citation type="submission" date="2013-11" db="EMBL/GenBank/DDBJ databases">
        <title>The Damaraland mole rat (Fukomys damarensis) genome and evolution of African mole rats.</title>
        <authorList>
            <person name="Gladyshev V.N."/>
            <person name="Fang X."/>
        </authorList>
    </citation>
    <scope>NUCLEOTIDE SEQUENCE [LARGE SCALE GENOMIC DNA]</scope>
    <source>
        <tissue evidence="2">Liver</tissue>
    </source>
</reference>